<reference evidence="10 11" key="1">
    <citation type="submission" date="2016-10" db="EMBL/GenBank/DDBJ databases">
        <authorList>
            <person name="de Groot N.N."/>
        </authorList>
    </citation>
    <scope>NUCLEOTIDE SEQUENCE [LARGE SCALE GENOMIC DNA]</scope>
    <source>
        <strain evidence="10 11">DSM 15893</strain>
    </source>
</reference>
<dbReference type="OrthoDB" id="9808638at2"/>
<dbReference type="EMBL" id="FOWR01000006">
    <property type="protein sequence ID" value="SFP01312.1"/>
    <property type="molecule type" value="Genomic_DNA"/>
</dbReference>
<keyword evidence="5 9" id="KW-1133">Transmembrane helix</keyword>
<dbReference type="SUPFAM" id="SSF103481">
    <property type="entry name" value="Multidrug resistance efflux transporter EmrE"/>
    <property type="match status" value="1"/>
</dbReference>
<dbReference type="PANTHER" id="PTHR30561:SF1">
    <property type="entry name" value="MULTIDRUG TRANSPORTER EMRE"/>
    <property type="match status" value="1"/>
</dbReference>
<keyword evidence="2" id="KW-0813">Transport</keyword>
<accession>A0A1I5LVQ7</accession>
<keyword evidence="3" id="KW-1003">Cell membrane</keyword>
<dbReference type="GeneID" id="35872253"/>
<dbReference type="RefSeq" id="WP_074925633.1">
    <property type="nucleotide sequence ID" value="NZ_FOWR01000006.1"/>
</dbReference>
<evidence type="ECO:0000256" key="7">
    <source>
        <dbReference type="ARBA" id="ARBA00038032"/>
    </source>
</evidence>
<evidence type="ECO:0000256" key="8">
    <source>
        <dbReference type="RuleBase" id="RU003942"/>
    </source>
</evidence>
<comment type="similarity">
    <text evidence="7 8">Belongs to the drug/metabolite transporter (DMT) superfamily. Small multidrug resistance (SMR) (TC 2.A.7.1) family.</text>
</comment>
<dbReference type="Gene3D" id="1.10.3730.20">
    <property type="match status" value="1"/>
</dbReference>
<dbReference type="InterPro" id="IPR037185">
    <property type="entry name" value="EmrE-like"/>
</dbReference>
<dbReference type="GO" id="GO:0015199">
    <property type="term" value="F:amino-acid betaine transmembrane transporter activity"/>
    <property type="evidence" value="ECO:0007669"/>
    <property type="project" value="TreeGrafter"/>
</dbReference>
<organism evidence="10 11">
    <name type="scientific">Enterovibrio norvegicus DSM 15893</name>
    <dbReference type="NCBI Taxonomy" id="1121869"/>
    <lineage>
        <taxon>Bacteria</taxon>
        <taxon>Pseudomonadati</taxon>
        <taxon>Pseudomonadota</taxon>
        <taxon>Gammaproteobacteria</taxon>
        <taxon>Vibrionales</taxon>
        <taxon>Vibrionaceae</taxon>
        <taxon>Enterovibrio</taxon>
    </lineage>
</organism>
<dbReference type="InterPro" id="IPR045324">
    <property type="entry name" value="Small_multidrug_res"/>
</dbReference>
<name>A0A1I5LVQ7_9GAMM</name>
<evidence type="ECO:0000256" key="4">
    <source>
        <dbReference type="ARBA" id="ARBA00022692"/>
    </source>
</evidence>
<evidence type="ECO:0000313" key="11">
    <source>
        <dbReference type="Proteomes" id="UP000182692"/>
    </source>
</evidence>
<evidence type="ECO:0000256" key="9">
    <source>
        <dbReference type="SAM" id="Phobius"/>
    </source>
</evidence>
<dbReference type="STRING" id="1121869.SAMN03084138_01099"/>
<dbReference type="InterPro" id="IPR000390">
    <property type="entry name" value="Small_drug/metabolite_transptr"/>
</dbReference>
<evidence type="ECO:0000256" key="3">
    <source>
        <dbReference type="ARBA" id="ARBA00022475"/>
    </source>
</evidence>
<keyword evidence="4 8" id="KW-0812">Transmembrane</keyword>
<dbReference type="GO" id="GO:0015297">
    <property type="term" value="F:antiporter activity"/>
    <property type="evidence" value="ECO:0007669"/>
    <property type="project" value="TreeGrafter"/>
</dbReference>
<dbReference type="GO" id="GO:0005886">
    <property type="term" value="C:plasma membrane"/>
    <property type="evidence" value="ECO:0007669"/>
    <property type="project" value="UniProtKB-SubCell"/>
</dbReference>
<evidence type="ECO:0000256" key="6">
    <source>
        <dbReference type="ARBA" id="ARBA00023136"/>
    </source>
</evidence>
<gene>
    <name evidence="10" type="ORF">SAMN03084138_01099</name>
</gene>
<evidence type="ECO:0000313" key="10">
    <source>
        <dbReference type="EMBL" id="SFP01312.1"/>
    </source>
</evidence>
<evidence type="ECO:0000256" key="1">
    <source>
        <dbReference type="ARBA" id="ARBA00004651"/>
    </source>
</evidence>
<feature type="transmembrane region" description="Helical" evidence="9">
    <location>
        <begin position="57"/>
        <end position="78"/>
    </location>
</feature>
<dbReference type="GO" id="GO:0015220">
    <property type="term" value="F:choline transmembrane transporter activity"/>
    <property type="evidence" value="ECO:0007669"/>
    <property type="project" value="TreeGrafter"/>
</dbReference>
<dbReference type="Pfam" id="PF00893">
    <property type="entry name" value="Multi_Drug_Res"/>
    <property type="match status" value="1"/>
</dbReference>
<dbReference type="Proteomes" id="UP000182692">
    <property type="component" value="Unassembled WGS sequence"/>
</dbReference>
<evidence type="ECO:0000256" key="5">
    <source>
        <dbReference type="ARBA" id="ARBA00022989"/>
    </source>
</evidence>
<protein>
    <submittedName>
        <fullName evidence="10">Small multidrug resistance pump</fullName>
    </submittedName>
</protein>
<proteinExistence type="inferred from homology"/>
<dbReference type="GO" id="GO:0031460">
    <property type="term" value="P:glycine betaine transport"/>
    <property type="evidence" value="ECO:0007669"/>
    <property type="project" value="TreeGrafter"/>
</dbReference>
<dbReference type="AlphaFoldDB" id="A0A1I5LVQ7"/>
<dbReference type="PANTHER" id="PTHR30561">
    <property type="entry name" value="SMR FAMILY PROTON-DEPENDENT DRUG EFFLUX TRANSPORTER SUGE"/>
    <property type="match status" value="1"/>
</dbReference>
<evidence type="ECO:0000256" key="2">
    <source>
        <dbReference type="ARBA" id="ARBA00022448"/>
    </source>
</evidence>
<feature type="transmembrane region" description="Helical" evidence="9">
    <location>
        <begin position="32"/>
        <end position="50"/>
    </location>
</feature>
<sequence length="106" mass="11384">MSWFFLLMGVGAETLSHVALKSTDGFNKPLPLFIVVMGHLAAFLFLSHAMKGIPVGIAHALWAGLAILSVTMLSAIVYRQHVDATVWIGMVFVAIGIGMINLSHGH</sequence>
<comment type="subcellular location">
    <subcellularLocation>
        <location evidence="1 8">Cell membrane</location>
        <topology evidence="1 8">Multi-pass membrane protein</topology>
    </subcellularLocation>
</comment>
<feature type="transmembrane region" description="Helical" evidence="9">
    <location>
        <begin position="84"/>
        <end position="102"/>
    </location>
</feature>
<keyword evidence="6 9" id="KW-0472">Membrane</keyword>